<protein>
    <submittedName>
        <fullName evidence="3">Carboxymuconolactone decarboxylase family protein</fullName>
    </submittedName>
</protein>
<dbReference type="PANTHER" id="PTHR33570">
    <property type="entry name" value="4-CARBOXYMUCONOLACTONE DECARBOXYLASE FAMILY PROTEIN"/>
    <property type="match status" value="1"/>
</dbReference>
<dbReference type="InterPro" id="IPR006311">
    <property type="entry name" value="TAT_signal"/>
</dbReference>
<proteinExistence type="predicted"/>
<evidence type="ECO:0000259" key="2">
    <source>
        <dbReference type="Pfam" id="PF02627"/>
    </source>
</evidence>
<evidence type="ECO:0000313" key="4">
    <source>
        <dbReference type="Proteomes" id="UP001165481"/>
    </source>
</evidence>
<dbReference type="RefSeq" id="WP_243376867.1">
    <property type="nucleotide sequence ID" value="NZ_JAKZJU020000001.1"/>
</dbReference>
<sequence length="253" mass="26627">MTSFSRRSVLMAAAAAGLTGEASASAPQEAGPDPELDAIRRRLLTLKSRAPSLSTDQKYCVLLAVVTAGGTPGEAGLLTRLALRDGVSPEVIHESIFQTSPYSGLARAEAALRAAALALREAGRSFPRGLGTTDDSNRFSKGLEVQKKIFGAAIDKMHQSAADSERALIVDDLTGWCFGDYYTRKGLAVRERELVTFSAIAALGGCEPQLAAHAGACLRSGLTRQNLIDALQAGAPYLGFPRTLNALAVVRKA</sequence>
<keyword evidence="4" id="KW-1185">Reference proteome</keyword>
<feature type="signal peptide" evidence="1">
    <location>
        <begin position="1"/>
        <end position="24"/>
    </location>
</feature>
<organism evidence="3 4">
    <name type="scientific">Mesosutterella faecium</name>
    <dbReference type="NCBI Taxonomy" id="2925194"/>
    <lineage>
        <taxon>Bacteria</taxon>
        <taxon>Pseudomonadati</taxon>
        <taxon>Pseudomonadota</taxon>
        <taxon>Betaproteobacteria</taxon>
        <taxon>Burkholderiales</taxon>
        <taxon>Sutterellaceae</taxon>
        <taxon>Mesosutterella</taxon>
    </lineage>
</organism>
<dbReference type="SUPFAM" id="SSF69118">
    <property type="entry name" value="AhpD-like"/>
    <property type="match status" value="1"/>
</dbReference>
<accession>A0ABT7IJ87</accession>
<dbReference type="InterPro" id="IPR052512">
    <property type="entry name" value="4CMD/NDH-1_regulator"/>
</dbReference>
<feature type="domain" description="Carboxymuconolactone decarboxylase-like" evidence="2">
    <location>
        <begin position="173"/>
        <end position="251"/>
    </location>
</feature>
<evidence type="ECO:0000313" key="3">
    <source>
        <dbReference type="EMBL" id="MDL2058419.1"/>
    </source>
</evidence>
<keyword evidence="1" id="KW-0732">Signal</keyword>
<name>A0ABT7IJ87_9BURK</name>
<dbReference type="PANTHER" id="PTHR33570:SF2">
    <property type="entry name" value="CARBOXYMUCONOLACTONE DECARBOXYLASE-LIKE DOMAIN-CONTAINING PROTEIN"/>
    <property type="match status" value="1"/>
</dbReference>
<feature type="domain" description="Carboxymuconolactone decarboxylase-like" evidence="2">
    <location>
        <begin position="42"/>
        <end position="116"/>
    </location>
</feature>
<feature type="chain" id="PRO_5045133407" evidence="1">
    <location>
        <begin position="25"/>
        <end position="253"/>
    </location>
</feature>
<dbReference type="InterPro" id="IPR003779">
    <property type="entry name" value="CMD-like"/>
</dbReference>
<dbReference type="EMBL" id="JAKZJU020000001">
    <property type="protein sequence ID" value="MDL2058419.1"/>
    <property type="molecule type" value="Genomic_DNA"/>
</dbReference>
<dbReference type="Pfam" id="PF02627">
    <property type="entry name" value="CMD"/>
    <property type="match status" value="2"/>
</dbReference>
<dbReference type="Proteomes" id="UP001165481">
    <property type="component" value="Unassembled WGS sequence"/>
</dbReference>
<dbReference type="Gene3D" id="1.20.1290.10">
    <property type="entry name" value="AhpD-like"/>
    <property type="match status" value="1"/>
</dbReference>
<reference evidence="3" key="1">
    <citation type="submission" date="2023-03" db="EMBL/GenBank/DDBJ databases">
        <title>Mesosutterella sp. nov. isolated from porcine feces.</title>
        <authorList>
            <person name="Yu S."/>
        </authorList>
    </citation>
    <scope>NUCLEOTIDE SEQUENCE</scope>
    <source>
        <strain evidence="3">AGMB02718</strain>
    </source>
</reference>
<dbReference type="PROSITE" id="PS51318">
    <property type="entry name" value="TAT"/>
    <property type="match status" value="1"/>
</dbReference>
<comment type="caution">
    <text evidence="3">The sequence shown here is derived from an EMBL/GenBank/DDBJ whole genome shotgun (WGS) entry which is preliminary data.</text>
</comment>
<gene>
    <name evidence="3" type="ORF">MUN46_000375</name>
</gene>
<dbReference type="InterPro" id="IPR029032">
    <property type="entry name" value="AhpD-like"/>
</dbReference>
<evidence type="ECO:0000256" key="1">
    <source>
        <dbReference type="SAM" id="SignalP"/>
    </source>
</evidence>